<dbReference type="CDD" id="cd00397">
    <property type="entry name" value="DNA_BRE_C"/>
    <property type="match status" value="1"/>
</dbReference>
<feature type="compositionally biased region" description="Low complexity" evidence="2">
    <location>
        <begin position="1910"/>
        <end position="1922"/>
    </location>
</feature>
<dbReference type="GO" id="GO:0015074">
    <property type="term" value="P:DNA integration"/>
    <property type="evidence" value="ECO:0007669"/>
    <property type="project" value="InterPro"/>
</dbReference>
<feature type="region of interest" description="Disordered" evidence="2">
    <location>
        <begin position="394"/>
        <end position="414"/>
    </location>
</feature>
<dbReference type="GO" id="GO:0006310">
    <property type="term" value="P:DNA recombination"/>
    <property type="evidence" value="ECO:0007669"/>
    <property type="project" value="UniProtKB-KW"/>
</dbReference>
<feature type="compositionally biased region" description="Low complexity" evidence="2">
    <location>
        <begin position="229"/>
        <end position="239"/>
    </location>
</feature>
<dbReference type="InterPro" id="IPR011010">
    <property type="entry name" value="DNA_brk_join_enz"/>
</dbReference>
<feature type="compositionally biased region" description="Acidic residues" evidence="2">
    <location>
        <begin position="141"/>
        <end position="152"/>
    </location>
</feature>
<dbReference type="Proteomes" id="UP000601435">
    <property type="component" value="Unassembled WGS sequence"/>
</dbReference>
<comment type="caution">
    <text evidence="4">The sequence shown here is derived from an EMBL/GenBank/DDBJ whole genome shotgun (WGS) entry which is preliminary data.</text>
</comment>
<feature type="compositionally biased region" description="Polar residues" evidence="2">
    <location>
        <begin position="1621"/>
        <end position="1637"/>
    </location>
</feature>
<organism evidence="4 5">
    <name type="scientific">Symbiodinium necroappetens</name>
    <dbReference type="NCBI Taxonomy" id="1628268"/>
    <lineage>
        <taxon>Eukaryota</taxon>
        <taxon>Sar</taxon>
        <taxon>Alveolata</taxon>
        <taxon>Dinophyceae</taxon>
        <taxon>Suessiales</taxon>
        <taxon>Symbiodiniaceae</taxon>
        <taxon>Symbiodinium</taxon>
    </lineage>
</organism>
<dbReference type="GO" id="GO:0003677">
    <property type="term" value="F:DNA binding"/>
    <property type="evidence" value="ECO:0007669"/>
    <property type="project" value="InterPro"/>
</dbReference>
<proteinExistence type="predicted"/>
<keyword evidence="3" id="KW-1133">Transmembrane helix</keyword>
<feature type="region of interest" description="Disordered" evidence="2">
    <location>
        <begin position="106"/>
        <end position="127"/>
    </location>
</feature>
<keyword evidence="1" id="KW-0233">DNA recombination</keyword>
<feature type="transmembrane region" description="Helical" evidence="3">
    <location>
        <begin position="1837"/>
        <end position="1862"/>
    </location>
</feature>
<dbReference type="SUPFAM" id="SSF56349">
    <property type="entry name" value="DNA breaking-rejoining enzymes"/>
    <property type="match status" value="1"/>
</dbReference>
<sequence>MVLAGGELVFLILKGAQDELVPICGWVVELVDDEAVVGTALPATSVNIPGAIEGKSGAERLLFVRVPQTSLATSQPAVWKGNLPSTLPSWTASRAVWRQVDVKGLGSSEAEVPRPKPSRAASKKGLQQEMQDLSHLFGDATDSEEDDEEADQDFTAAASSSQRVLAPGAPARGRKVEDTKKKSKKEGLNVRALLADGISKGQSASEMLPLAVLAMVMKSEKGEKARGKSSALLGGSSSESESDGHDFAKSGMKAVVSLNKLHARIKDRPSKIYNEFEREIVKELGIIPGQAWTLKDYVKKQNWGKFKGIFRCAIMDAAAYEMLRAGEVESATAQLAQNLKAKMQAVMAGGDWEAAWLLTGLADPLSRREFAGSREEMAIVSGYMEALSKLKKKVREAGNQDQGDEDAEGDGAFVDPALPGRNSTRFMKYLAWLERAHGYLLERSGANAPLFPSALPYPEVLGAKGRARESLDALQWGRVFVNTLVAWSNFVVLGCPDGEGSAFEPRVAHTSVEGIRPYADKLLGEVANFISPDVLSGALSCEGKRKDLEELVASGTGACYSGVVKVESQRLSSALPVVADRVAIPEEAGQVDPRRCLDSVRAQVVDNLQALRRPEHLWGEEVQACHRVPIEEETPLLRRLLASKMISLIPESELPRRQDGRLLLGGLFAVRKNEREDRLIFDRRPENSTMARLDWARLPAGACFCRLLLADNEILRGSGDDLRNYYYTLALPSEWVRFNGFGRRVDRGLVAEAGLDPSVPHRACLRVLGMGDINGCAIAQATHESVLRGEGLLSPDSTLVYGEMVPKGRLWQGAYLDDLLIAYRLLLKHPVPFDGTFEAPAPLPSDPDVVMTKAAERAYLKANLSRAEHKAFRCETEFKAWGAEVDGVQGRAGAPVSVRRQVWQILRKIVELGFCTKEILQRVLGFVCFIFQYRREFYSLQHHIYRYIESTKSERWVRLPNHIVDELRSIALHLPFAVWHMRKELSQELIATDATPTSGGATSAQISPELAQELWRRSEVRGSPVRLDREEDLKVSASTPTEPSKFASALCECLRWRVVSSYTFRQTSHINLQELRAFKRELCRVASQFSQRGRVQIFVNDSKVSVGATAKGRSSSFKVNGLLRSLVPFLLFGDVTIAILWVETQSNPADHPSRGARVPPPQIAPKWMSAYGVPGPALWGLEIFAGTAVLTKAHRAAGHLMYPPVEINEGRDAFDTSIDQMLIEGPLRPNDCPEGDEQRPEVRKGNALWRRSVYLARLAMQDGVSVEKVNWCAYRAQSVADIPGAFVNPSPGPSVTGAMAPRRRDAVLSRDYKRRLREAAADLFNRVGRCGGKLFRNSPARVIDRWLEKAVEDAHRGGERLYYVTLGVLGMQRLWRLSGSTLPGTWAALKAWRHLAPSRSRLPITFYTLQSFLLVCLAKGYQVQGRARYLWWSVMVGSWLSFAALLRPGEVYNLRFEDVTLPVEGAEGLDSPGMVIVIRRPKTRRVYKTQFVLVKDDAMMKWMRWWRDAHQRGKKLFPWERHQWANVFKAGMEALQLDGVGFSPASMRAGGATHVFREKENLAALQYLGRWSKPFECTAIGSAHRSFVVMTERVVLALRELADALEELQVESPWLWEGQASQSRPVAGTQRAQSLVTPASAGREPCGSSVQYHPDLRLYLVLANPKQPANVGLFRGQWKTLEASLEGHSSGNLVLSLPKQGPANPAALNGPTRAAEWLRTAMTQAASALGNEEIAQGLTAAEVLASDDGTQSAARWRSGPEGRRLTAVLARLSQGLASVFPSLGSAVERGGVPAEPLQPVHARPLRGGVDIAGAASAPSPWRQRLSMLLSRLNVKTLGLLLLVMMFPRLIAFLVAMSVRIVASLLMRLSGRILKELLTQMALLAADLESQIIEWLYNAWVESQTPTTTTVALSSSPSSQPSAEPGPPQTVTVALPARPVDYLTLFLLLFQVLRSWPRGWVGWFRPQLG</sequence>
<feature type="region of interest" description="Disordered" evidence="2">
    <location>
        <begin position="140"/>
        <end position="185"/>
    </location>
</feature>
<dbReference type="EMBL" id="CAJNJA010029413">
    <property type="protein sequence ID" value="CAE7627039.1"/>
    <property type="molecule type" value="Genomic_DNA"/>
</dbReference>
<feature type="region of interest" description="Disordered" evidence="2">
    <location>
        <begin position="1910"/>
        <end position="1929"/>
    </location>
</feature>
<feature type="compositionally biased region" description="Basic and acidic residues" evidence="2">
    <location>
        <begin position="174"/>
        <end position="185"/>
    </location>
</feature>
<evidence type="ECO:0000256" key="2">
    <source>
        <dbReference type="SAM" id="MobiDB-lite"/>
    </source>
</evidence>
<keyword evidence="5" id="KW-1185">Reference proteome</keyword>
<evidence type="ECO:0000256" key="3">
    <source>
        <dbReference type="SAM" id="Phobius"/>
    </source>
</evidence>
<keyword evidence="3" id="KW-0472">Membrane</keyword>
<feature type="region of interest" description="Disordered" evidence="2">
    <location>
        <begin position="224"/>
        <end position="246"/>
    </location>
</feature>
<evidence type="ECO:0000313" key="4">
    <source>
        <dbReference type="EMBL" id="CAE7627039.1"/>
    </source>
</evidence>
<gene>
    <name evidence="4" type="ORF">SNEC2469_LOCUS17683</name>
</gene>
<name>A0A812VKM1_9DINO</name>
<dbReference type="InterPro" id="IPR013762">
    <property type="entry name" value="Integrase-like_cat_sf"/>
</dbReference>
<reference evidence="4" key="1">
    <citation type="submission" date="2021-02" db="EMBL/GenBank/DDBJ databases">
        <authorList>
            <person name="Dougan E. K."/>
            <person name="Rhodes N."/>
            <person name="Thang M."/>
            <person name="Chan C."/>
        </authorList>
    </citation>
    <scope>NUCLEOTIDE SEQUENCE</scope>
</reference>
<evidence type="ECO:0000256" key="1">
    <source>
        <dbReference type="ARBA" id="ARBA00023172"/>
    </source>
</evidence>
<evidence type="ECO:0000313" key="5">
    <source>
        <dbReference type="Proteomes" id="UP000601435"/>
    </source>
</evidence>
<protein>
    <submittedName>
        <fullName evidence="4">Uncharacterized protein</fullName>
    </submittedName>
</protein>
<dbReference type="Gene3D" id="1.10.443.10">
    <property type="entry name" value="Intergrase catalytic core"/>
    <property type="match status" value="1"/>
</dbReference>
<keyword evidence="3" id="KW-0812">Transmembrane</keyword>
<accession>A0A812VKM1</accession>
<dbReference type="OrthoDB" id="437192at2759"/>
<feature type="region of interest" description="Disordered" evidence="2">
    <location>
        <begin position="1621"/>
        <end position="1646"/>
    </location>
</feature>